<feature type="compositionally biased region" description="Pro residues" evidence="5">
    <location>
        <begin position="120"/>
        <end position="129"/>
    </location>
</feature>
<dbReference type="GeneID" id="9623259"/>
<organism evidence="8">
    <name type="scientific">Volvox carteri f. nagariensis</name>
    <dbReference type="NCBI Taxonomy" id="3068"/>
    <lineage>
        <taxon>Eukaryota</taxon>
        <taxon>Viridiplantae</taxon>
        <taxon>Chlorophyta</taxon>
        <taxon>core chlorophytes</taxon>
        <taxon>Chlorophyceae</taxon>
        <taxon>CS clade</taxon>
        <taxon>Chlamydomonadales</taxon>
        <taxon>Volvocaceae</taxon>
        <taxon>Volvox</taxon>
    </lineage>
</organism>
<keyword evidence="8" id="KW-1185">Reference proteome</keyword>
<dbReference type="InParanoid" id="D8UHK0"/>
<keyword evidence="2 6" id="KW-0812">Transmembrane</keyword>
<reference evidence="7 8" key="1">
    <citation type="journal article" date="2010" name="Science">
        <title>Genomic analysis of organismal complexity in the multicellular green alga Volvox carteri.</title>
        <authorList>
            <person name="Prochnik S.E."/>
            <person name="Umen J."/>
            <person name="Nedelcu A.M."/>
            <person name="Hallmann A."/>
            <person name="Miller S.M."/>
            <person name="Nishii I."/>
            <person name="Ferris P."/>
            <person name="Kuo A."/>
            <person name="Mitros T."/>
            <person name="Fritz-Laylin L.K."/>
            <person name="Hellsten U."/>
            <person name="Chapman J."/>
            <person name="Simakov O."/>
            <person name="Rensing S.A."/>
            <person name="Terry A."/>
            <person name="Pangilinan J."/>
            <person name="Kapitonov V."/>
            <person name="Jurka J."/>
            <person name="Salamov A."/>
            <person name="Shapiro H."/>
            <person name="Schmutz J."/>
            <person name="Grimwood J."/>
            <person name="Lindquist E."/>
            <person name="Lucas S."/>
            <person name="Grigoriev I.V."/>
            <person name="Schmitt R."/>
            <person name="Kirk D."/>
            <person name="Rokhsar D.S."/>
        </authorList>
    </citation>
    <scope>NUCLEOTIDE SEQUENCE [LARGE SCALE GENOMIC DNA]</scope>
    <source>
        <strain evidence="8">f. Nagariensis / Eve</strain>
    </source>
</reference>
<dbReference type="EMBL" id="GL378407">
    <property type="protein sequence ID" value="EFJ40758.1"/>
    <property type="molecule type" value="Genomic_DNA"/>
</dbReference>
<feature type="compositionally biased region" description="Low complexity" evidence="5">
    <location>
        <begin position="85"/>
        <end position="119"/>
    </location>
</feature>
<feature type="region of interest" description="Disordered" evidence="5">
    <location>
        <begin position="1"/>
        <end position="202"/>
    </location>
</feature>
<name>D8UHK0_VOLCA</name>
<sequence length="532" mass="55036">MSASSDPTNLGPEEPASSSSEAKQPAQASTPTSSASASPSSAIPSPPLHQHQHQQRTRLTFEQMQQEARAKLGGMVRQQLEADRQQQQNQQQQPQPQDSEVTQTTTATPSPAYSTAAPGPTSPPSPAPPRASGATAPRQTTAAAQNTPTNSTTSSSSSTTSTSTSSTTSSVSDTAGATVAADDAQQQQQQEQQPPVSEWEETRQEWAEMWQRIRVRWRHFVERPLDPPSPQEHTRQAQPDGAAGAEATAEAGGGGVKRQAFVSRVVQLACVAVFVAQWAPLAHVLTGGAAAAQEAAAAAAGGSTTAAAAAGREVWLALLVASPPTPLTLSWQTDAISLSAGQYGSLLTSSLLHSGLVSLLVSLASLEETLPWLETLDGFMIMLLSYGMAGAVAGLTQLFLGGQATGIAGLAAALGTEVAVGVRCWRYTGGQLLPPTPACVALLGLSGLMAAYQPLVGTWGILGGILGGALSAVLAYDILYVMRVVIAVTILLGLGAWNLLSWLPRVLFRLVVGLVAVVWGTGVAVVQALRGV</sequence>
<dbReference type="OrthoDB" id="547870at2759"/>
<evidence type="ECO:0008006" key="9">
    <source>
        <dbReference type="Google" id="ProtNLM"/>
    </source>
</evidence>
<feature type="compositionally biased region" description="Low complexity" evidence="5">
    <location>
        <begin position="241"/>
        <end position="250"/>
    </location>
</feature>
<dbReference type="RefSeq" id="XP_002958133.1">
    <property type="nucleotide sequence ID" value="XM_002958087.1"/>
</dbReference>
<feature type="compositionally biased region" description="Polar residues" evidence="5">
    <location>
        <begin position="57"/>
        <end position="66"/>
    </location>
</feature>
<keyword evidence="3 6" id="KW-1133">Transmembrane helix</keyword>
<dbReference type="InterPro" id="IPR035952">
    <property type="entry name" value="Rhomboid-like_sf"/>
</dbReference>
<gene>
    <name evidence="7" type="ORF">VOLCADRAFT_119864</name>
</gene>
<evidence type="ECO:0000256" key="5">
    <source>
        <dbReference type="SAM" id="MobiDB-lite"/>
    </source>
</evidence>
<keyword evidence="4 6" id="KW-0472">Membrane</keyword>
<feature type="transmembrane region" description="Helical" evidence="6">
    <location>
        <begin position="458"/>
        <end position="476"/>
    </location>
</feature>
<evidence type="ECO:0000256" key="6">
    <source>
        <dbReference type="SAM" id="Phobius"/>
    </source>
</evidence>
<evidence type="ECO:0000256" key="1">
    <source>
        <dbReference type="ARBA" id="ARBA00004141"/>
    </source>
</evidence>
<evidence type="ECO:0000313" key="7">
    <source>
        <dbReference type="EMBL" id="EFJ40758.1"/>
    </source>
</evidence>
<dbReference type="SUPFAM" id="SSF144091">
    <property type="entry name" value="Rhomboid-like"/>
    <property type="match status" value="1"/>
</dbReference>
<dbReference type="GO" id="GO:0004252">
    <property type="term" value="F:serine-type endopeptidase activity"/>
    <property type="evidence" value="ECO:0007669"/>
    <property type="project" value="InterPro"/>
</dbReference>
<comment type="subcellular location">
    <subcellularLocation>
        <location evidence="1">Membrane</location>
        <topology evidence="1">Multi-pass membrane protein</topology>
    </subcellularLocation>
</comment>
<feature type="transmembrane region" description="Helical" evidence="6">
    <location>
        <begin position="481"/>
        <end position="500"/>
    </location>
</feature>
<proteinExistence type="predicted"/>
<dbReference type="GO" id="GO:0016020">
    <property type="term" value="C:membrane"/>
    <property type="evidence" value="ECO:0007669"/>
    <property type="project" value="UniProtKB-SubCell"/>
</dbReference>
<protein>
    <recommendedName>
        <fullName evidence="9">Peptidase S54 rhomboid domain-containing protein</fullName>
    </recommendedName>
</protein>
<feature type="transmembrane region" description="Helical" evidence="6">
    <location>
        <begin position="378"/>
        <end position="400"/>
    </location>
</feature>
<evidence type="ECO:0000256" key="3">
    <source>
        <dbReference type="ARBA" id="ARBA00022989"/>
    </source>
</evidence>
<feature type="transmembrane region" description="Helical" evidence="6">
    <location>
        <begin position="506"/>
        <end position="529"/>
    </location>
</feature>
<evidence type="ECO:0000256" key="2">
    <source>
        <dbReference type="ARBA" id="ARBA00022692"/>
    </source>
</evidence>
<dbReference type="KEGG" id="vcn:VOLCADRAFT_119864"/>
<feature type="region of interest" description="Disordered" evidence="5">
    <location>
        <begin position="224"/>
        <end position="251"/>
    </location>
</feature>
<dbReference type="Gene3D" id="1.20.1540.10">
    <property type="entry name" value="Rhomboid-like"/>
    <property type="match status" value="1"/>
</dbReference>
<evidence type="ECO:0000313" key="8">
    <source>
        <dbReference type="Proteomes" id="UP000001058"/>
    </source>
</evidence>
<evidence type="ECO:0000256" key="4">
    <source>
        <dbReference type="ARBA" id="ARBA00023136"/>
    </source>
</evidence>
<dbReference type="AlphaFoldDB" id="D8UHK0"/>
<feature type="compositionally biased region" description="Low complexity" evidence="5">
    <location>
        <begin position="130"/>
        <end position="197"/>
    </location>
</feature>
<dbReference type="Proteomes" id="UP000001058">
    <property type="component" value="Unassembled WGS sequence"/>
</dbReference>
<feature type="compositionally biased region" description="Low complexity" evidence="5">
    <location>
        <begin position="12"/>
        <end position="43"/>
    </location>
</feature>
<accession>D8UHK0</accession>